<evidence type="ECO:0000313" key="5">
    <source>
        <dbReference type="EMBL" id="GHH25292.1"/>
    </source>
</evidence>
<keyword evidence="6" id="KW-1185">Reference proteome</keyword>
<dbReference type="InterPro" id="IPR020084">
    <property type="entry name" value="NUDIX_hydrolase_CS"/>
</dbReference>
<dbReference type="PANTHER" id="PTHR43736:SF1">
    <property type="entry name" value="DIHYDRONEOPTERIN TRIPHOSPHATE DIPHOSPHATASE"/>
    <property type="match status" value="1"/>
</dbReference>
<keyword evidence="2 3" id="KW-0378">Hydrolase</keyword>
<accession>A0ABQ3LSX0</accession>
<comment type="caution">
    <text evidence="5">The sequence shown here is derived from an EMBL/GenBank/DDBJ whole genome shotgun (WGS) entry which is preliminary data.</text>
</comment>
<dbReference type="InterPro" id="IPR000086">
    <property type="entry name" value="NUDIX_hydrolase_dom"/>
</dbReference>
<dbReference type="Pfam" id="PF00293">
    <property type="entry name" value="NUDIX"/>
    <property type="match status" value="1"/>
</dbReference>
<proteinExistence type="inferred from homology"/>
<dbReference type="EMBL" id="BNAY01000006">
    <property type="protein sequence ID" value="GHH25292.1"/>
    <property type="molecule type" value="Genomic_DNA"/>
</dbReference>
<dbReference type="SUPFAM" id="SSF55811">
    <property type="entry name" value="Nudix"/>
    <property type="match status" value="1"/>
</dbReference>
<dbReference type="PROSITE" id="PS00893">
    <property type="entry name" value="NUDIX_BOX"/>
    <property type="match status" value="1"/>
</dbReference>
<evidence type="ECO:0000259" key="4">
    <source>
        <dbReference type="PROSITE" id="PS51462"/>
    </source>
</evidence>
<dbReference type="InterPro" id="IPR020476">
    <property type="entry name" value="Nudix_hydrolase"/>
</dbReference>
<protein>
    <submittedName>
        <fullName evidence="5">NUDIX hydrolase</fullName>
    </submittedName>
</protein>
<dbReference type="Proteomes" id="UP000635387">
    <property type="component" value="Unassembled WGS sequence"/>
</dbReference>
<evidence type="ECO:0000256" key="2">
    <source>
        <dbReference type="ARBA" id="ARBA00022801"/>
    </source>
</evidence>
<evidence type="ECO:0000313" key="6">
    <source>
        <dbReference type="Proteomes" id="UP000635387"/>
    </source>
</evidence>
<dbReference type="CDD" id="cd04673">
    <property type="entry name" value="NUDIX_ADPRase"/>
    <property type="match status" value="1"/>
</dbReference>
<dbReference type="PANTHER" id="PTHR43736">
    <property type="entry name" value="ADP-RIBOSE PYROPHOSPHATASE"/>
    <property type="match status" value="1"/>
</dbReference>
<comment type="similarity">
    <text evidence="1 3">Belongs to the Nudix hydrolase family.</text>
</comment>
<name>A0ABQ3LSX0_9PSEU</name>
<sequence length="165" mass="17956">MYRTATLRVQDSRCQEARVYHSGMNTVSDSTVRCVGGIVHDHHGRILLIQRANEPGRGLWSIPGGRVEPGETDEAAVIREMREETGLDVIPGTYVGNALRGTYDIHDYACAVTGGTLRAGDDAADARWIDAETLIELDKGGRLAELLFVTLRDWGVLPSGSAPRP</sequence>
<reference evidence="6" key="1">
    <citation type="journal article" date="2019" name="Int. J. Syst. Evol. Microbiol.">
        <title>The Global Catalogue of Microorganisms (GCM) 10K type strain sequencing project: providing services to taxonomists for standard genome sequencing and annotation.</title>
        <authorList>
            <consortium name="The Broad Institute Genomics Platform"/>
            <consortium name="The Broad Institute Genome Sequencing Center for Infectious Disease"/>
            <person name="Wu L."/>
            <person name="Ma J."/>
        </authorList>
    </citation>
    <scope>NUCLEOTIDE SEQUENCE [LARGE SCALE GENOMIC DNA]</scope>
    <source>
        <strain evidence="6">CGMCC 4.7683</strain>
    </source>
</reference>
<organism evidence="5 6">
    <name type="scientific">Amycolatopsis oliviviridis</name>
    <dbReference type="NCBI Taxonomy" id="1471590"/>
    <lineage>
        <taxon>Bacteria</taxon>
        <taxon>Bacillati</taxon>
        <taxon>Actinomycetota</taxon>
        <taxon>Actinomycetes</taxon>
        <taxon>Pseudonocardiales</taxon>
        <taxon>Pseudonocardiaceae</taxon>
        <taxon>Amycolatopsis</taxon>
    </lineage>
</organism>
<dbReference type="GO" id="GO:0016787">
    <property type="term" value="F:hydrolase activity"/>
    <property type="evidence" value="ECO:0007669"/>
    <property type="project" value="UniProtKB-KW"/>
</dbReference>
<dbReference type="PRINTS" id="PR00502">
    <property type="entry name" value="NUDIXFAMILY"/>
</dbReference>
<gene>
    <name evidence="5" type="ORF">GCM10017790_50600</name>
</gene>
<dbReference type="Gene3D" id="3.90.79.10">
    <property type="entry name" value="Nucleoside Triphosphate Pyrophosphohydrolase"/>
    <property type="match status" value="1"/>
</dbReference>
<evidence type="ECO:0000256" key="1">
    <source>
        <dbReference type="ARBA" id="ARBA00005582"/>
    </source>
</evidence>
<evidence type="ECO:0000256" key="3">
    <source>
        <dbReference type="RuleBase" id="RU003476"/>
    </source>
</evidence>
<dbReference type="PROSITE" id="PS51462">
    <property type="entry name" value="NUDIX"/>
    <property type="match status" value="1"/>
</dbReference>
<feature type="domain" description="Nudix hydrolase" evidence="4">
    <location>
        <begin position="30"/>
        <end position="151"/>
    </location>
</feature>
<dbReference type="InterPro" id="IPR015797">
    <property type="entry name" value="NUDIX_hydrolase-like_dom_sf"/>
</dbReference>